<dbReference type="InterPro" id="IPR013740">
    <property type="entry name" value="Redoxin"/>
</dbReference>
<sequence length="489" mass="56310">MNKLKVILILTVGLFLAVKVTAQGYAVIAGKLQFGPPDANIKLVVMSNTSKGSASMEIDSVSIQQLDNRNFEFLVPVRDEVEYIALDLIEYRDYHEKGVQLSTFFVKPGDTIFIHADQNKKLKFSGNARKRLELNYELSGIGYPKRVFNTDPATYYNSFKQSYAKGLQLISDAEGSIDAEDLRLIELDYKSTSLGALYQVFDLFKFGYGYNEKYGDIGKKVYEDFLYKAEEEKQDESLGIRSLFYARYLLFKCLADARYDSVIRKVQVHPLEFLTTKYSAGELRDRILTSYYFRNRRGMNKRYLEARPYLHTAKYHKIWDHLAQYHLYGHKVDLKTRFINPKGEKVTLEDFKGKVMVIDMWFTGCASCVPVAQAMPKIEKAFEHRDDVVFISLSVDAKIESWLKSIDRGDEHGQKRGLFYISDQTDYLKIEDNPANSKFLKDFHPTRSYPYLLLFDKKGRVYDNDVPLPQVNQGRDLIAVIQGALSNGD</sequence>
<feature type="domain" description="Thioredoxin" evidence="4">
    <location>
        <begin position="326"/>
        <end position="486"/>
    </location>
</feature>
<dbReference type="PROSITE" id="PS00194">
    <property type="entry name" value="THIOREDOXIN_1"/>
    <property type="match status" value="1"/>
</dbReference>
<dbReference type="InterPro" id="IPR050553">
    <property type="entry name" value="Thioredoxin_ResA/DsbE_sf"/>
</dbReference>
<dbReference type="PROSITE" id="PS51352">
    <property type="entry name" value="THIOREDOXIN_2"/>
    <property type="match status" value="1"/>
</dbReference>
<evidence type="ECO:0000313" key="6">
    <source>
        <dbReference type="Proteomes" id="UP001170954"/>
    </source>
</evidence>
<name>A0ABT7NN91_9SPHI</name>
<reference evidence="5" key="2">
    <citation type="journal article" date="2022" name="Sci. Total Environ.">
        <title>Prevalence, transmission, and molecular epidemiology of tet(X)-positive bacteria among humans, animals, and environmental niches in China: An epidemiological, and genomic-based study.</title>
        <authorList>
            <person name="Dong N."/>
            <person name="Zeng Y."/>
            <person name="Cai C."/>
            <person name="Sun C."/>
            <person name="Lu J."/>
            <person name="Liu C."/>
            <person name="Zhou H."/>
            <person name="Sun Q."/>
            <person name="Shu L."/>
            <person name="Wang H."/>
            <person name="Wang Y."/>
            <person name="Wang S."/>
            <person name="Wu C."/>
            <person name="Chan E.W."/>
            <person name="Chen G."/>
            <person name="Shen Z."/>
            <person name="Chen S."/>
            <person name="Zhang R."/>
        </authorList>
    </citation>
    <scope>NUCLEOTIDE SEQUENCE</scope>
    <source>
        <strain evidence="5">R1692</strain>
    </source>
</reference>
<accession>A0ABT7NN91</accession>
<dbReference type="PANTHER" id="PTHR42852:SF13">
    <property type="entry name" value="PROTEIN DIPZ"/>
    <property type="match status" value="1"/>
</dbReference>
<reference evidence="5" key="1">
    <citation type="submission" date="2020-06" db="EMBL/GenBank/DDBJ databases">
        <authorList>
            <person name="Dong N."/>
        </authorList>
    </citation>
    <scope>NUCLEOTIDE SEQUENCE</scope>
    <source>
        <strain evidence="5">R1692</strain>
    </source>
</reference>
<dbReference type="InterPro" id="IPR017937">
    <property type="entry name" value="Thioredoxin_CS"/>
</dbReference>
<keyword evidence="3" id="KW-0676">Redox-active center</keyword>
<dbReference type="PANTHER" id="PTHR42852">
    <property type="entry name" value="THIOL:DISULFIDE INTERCHANGE PROTEIN DSBE"/>
    <property type="match status" value="1"/>
</dbReference>
<comment type="subcellular location">
    <subcellularLocation>
        <location evidence="1">Cell envelope</location>
    </subcellularLocation>
</comment>
<evidence type="ECO:0000256" key="3">
    <source>
        <dbReference type="ARBA" id="ARBA00023284"/>
    </source>
</evidence>
<comment type="caution">
    <text evidence="5">The sequence shown here is derived from an EMBL/GenBank/DDBJ whole genome shotgun (WGS) entry which is preliminary data.</text>
</comment>
<dbReference type="CDD" id="cd02966">
    <property type="entry name" value="TlpA_like_family"/>
    <property type="match status" value="1"/>
</dbReference>
<keyword evidence="6" id="KW-1185">Reference proteome</keyword>
<dbReference type="Gene3D" id="3.40.30.10">
    <property type="entry name" value="Glutaredoxin"/>
    <property type="match status" value="1"/>
</dbReference>
<dbReference type="InterPro" id="IPR036249">
    <property type="entry name" value="Thioredoxin-like_sf"/>
</dbReference>
<keyword evidence="2" id="KW-0201">Cytochrome c-type biogenesis</keyword>
<dbReference type="SUPFAM" id="SSF52833">
    <property type="entry name" value="Thioredoxin-like"/>
    <property type="match status" value="1"/>
</dbReference>
<dbReference type="EMBL" id="JACAGK010000027">
    <property type="protein sequence ID" value="MDM1048703.1"/>
    <property type="molecule type" value="Genomic_DNA"/>
</dbReference>
<organism evidence="5 6">
    <name type="scientific">Sphingobacterium hotanense</name>
    <dbReference type="NCBI Taxonomy" id="649196"/>
    <lineage>
        <taxon>Bacteria</taxon>
        <taxon>Pseudomonadati</taxon>
        <taxon>Bacteroidota</taxon>
        <taxon>Sphingobacteriia</taxon>
        <taxon>Sphingobacteriales</taxon>
        <taxon>Sphingobacteriaceae</taxon>
        <taxon>Sphingobacterium</taxon>
    </lineage>
</organism>
<proteinExistence type="predicted"/>
<evidence type="ECO:0000256" key="1">
    <source>
        <dbReference type="ARBA" id="ARBA00004196"/>
    </source>
</evidence>
<evidence type="ECO:0000313" key="5">
    <source>
        <dbReference type="EMBL" id="MDM1048703.1"/>
    </source>
</evidence>
<dbReference type="Pfam" id="PF08534">
    <property type="entry name" value="Redoxin"/>
    <property type="match status" value="1"/>
</dbReference>
<evidence type="ECO:0000259" key="4">
    <source>
        <dbReference type="PROSITE" id="PS51352"/>
    </source>
</evidence>
<dbReference type="InterPro" id="IPR013766">
    <property type="entry name" value="Thioredoxin_domain"/>
</dbReference>
<protein>
    <submittedName>
        <fullName evidence="5">TlpA family protein disulfide reductase</fullName>
    </submittedName>
</protein>
<evidence type="ECO:0000256" key="2">
    <source>
        <dbReference type="ARBA" id="ARBA00022748"/>
    </source>
</evidence>
<dbReference type="RefSeq" id="WP_286651417.1">
    <property type="nucleotide sequence ID" value="NZ_JACAGK010000027.1"/>
</dbReference>
<gene>
    <name evidence="5" type="ORF">HX018_10675</name>
</gene>
<dbReference type="Proteomes" id="UP001170954">
    <property type="component" value="Unassembled WGS sequence"/>
</dbReference>